<sequence length="362" mass="40156">MKVIRQGVPALLLSLAILSGSVCLASGAEVQTVRATLWDAWPITVDETPICTVNEYDRFQYPLAYNGSVYIPLQTVSDWLGARFDWDETASTVTLTKTGDPYYRHYTLDQPAPWTEEELAQCDADKAEGVEMELRPDIQIYLDGEKQTFTDAAGNRIPPAASRGVLLLPVRGAAQMCGKEITYLPSKPASPGVEGGSVTDFPLLFEPVLSDGRAAKIFLYDKPTTAQLDGAQAFLYEAERLMYEGPVNDLRELLACESLSDDDCIARLRRIGNYADDFAQLPQPEAAFMTAQYRAILTNAQDLRTYGTNEFIASVERGAAHFNDLKGDSSFSRIMTQKLYRMRFSIAEGLRMLDAVRAQTQQ</sequence>
<evidence type="ECO:0000256" key="1">
    <source>
        <dbReference type="SAM" id="SignalP"/>
    </source>
</evidence>
<keyword evidence="1" id="KW-0732">Signal</keyword>
<name>A0ABS9MEN1_9FIRM</name>
<accession>A0ABS9MEN1</accession>
<feature type="signal peptide" evidence="1">
    <location>
        <begin position="1"/>
        <end position="25"/>
    </location>
</feature>
<dbReference type="RefSeq" id="WP_238075503.1">
    <property type="nucleotide sequence ID" value="NZ_JAKNJB010000079.1"/>
</dbReference>
<dbReference type="EMBL" id="JAKNJB010000079">
    <property type="protein sequence ID" value="MCG4529272.1"/>
    <property type="molecule type" value="Genomic_DNA"/>
</dbReference>
<proteinExistence type="predicted"/>
<dbReference type="Proteomes" id="UP001200313">
    <property type="component" value="Unassembled WGS sequence"/>
</dbReference>
<comment type="caution">
    <text evidence="3">The sequence shown here is derived from an EMBL/GenBank/DDBJ whole genome shotgun (WGS) entry which is preliminary data.</text>
</comment>
<feature type="domain" description="Copper amine oxidase-like N-terminal" evidence="2">
    <location>
        <begin position="60"/>
        <end position="99"/>
    </location>
</feature>
<evidence type="ECO:0000313" key="4">
    <source>
        <dbReference type="Proteomes" id="UP001200313"/>
    </source>
</evidence>
<reference evidence="3 4" key="1">
    <citation type="submission" date="2022-01" db="EMBL/GenBank/DDBJ databases">
        <title>Collection of gut derived symbiotic bacterial strains cultured from healthy donors.</title>
        <authorList>
            <person name="Lin H."/>
            <person name="Kohout C."/>
            <person name="Waligurski E."/>
            <person name="Pamer E.G."/>
        </authorList>
    </citation>
    <scope>NUCLEOTIDE SEQUENCE [LARGE SCALE GENOMIC DNA]</scope>
    <source>
        <strain evidence="3 4">DFI.3.7</strain>
    </source>
</reference>
<dbReference type="Pfam" id="PF07833">
    <property type="entry name" value="Cu_amine_oxidN1"/>
    <property type="match status" value="1"/>
</dbReference>
<organism evidence="3 4">
    <name type="scientific">Intestinimonas massiliensis</name>
    <name type="common">ex Afouda et al. 2020</name>
    <dbReference type="NCBI Taxonomy" id="1673721"/>
    <lineage>
        <taxon>Bacteria</taxon>
        <taxon>Bacillati</taxon>
        <taxon>Bacillota</taxon>
        <taxon>Clostridia</taxon>
        <taxon>Eubacteriales</taxon>
        <taxon>Intestinimonas</taxon>
    </lineage>
</organism>
<evidence type="ECO:0000313" key="3">
    <source>
        <dbReference type="EMBL" id="MCG4529272.1"/>
    </source>
</evidence>
<protein>
    <submittedName>
        <fullName evidence="3">Copper amine oxidase N-terminal domain-containing protein</fullName>
    </submittedName>
</protein>
<feature type="chain" id="PRO_5046701957" evidence="1">
    <location>
        <begin position="26"/>
        <end position="362"/>
    </location>
</feature>
<dbReference type="InterPro" id="IPR012854">
    <property type="entry name" value="Cu_amine_oxidase-like_N"/>
</dbReference>
<keyword evidence="4" id="KW-1185">Reference proteome</keyword>
<gene>
    <name evidence="3" type="ORF">L0P79_19815</name>
</gene>
<evidence type="ECO:0000259" key="2">
    <source>
        <dbReference type="Pfam" id="PF07833"/>
    </source>
</evidence>